<dbReference type="PROSITE" id="PS50234">
    <property type="entry name" value="VWFA"/>
    <property type="match status" value="1"/>
</dbReference>
<evidence type="ECO:0000313" key="4">
    <source>
        <dbReference type="Proteomes" id="UP000241010"/>
    </source>
</evidence>
<keyword evidence="4" id="KW-1185">Reference proteome</keyword>
<dbReference type="AlphaFoldDB" id="A0A2T4JUW1"/>
<keyword evidence="1" id="KW-0732">Signal</keyword>
<dbReference type="RefSeq" id="WP_107663982.1">
    <property type="nucleotide sequence ID" value="NZ_PZKG01000042.1"/>
</dbReference>
<accession>A0A2T4JUW1</accession>
<dbReference type="OrthoDB" id="9792179at2"/>
<dbReference type="EMBL" id="PZKG01000042">
    <property type="protein sequence ID" value="PTE21685.1"/>
    <property type="molecule type" value="Genomic_DNA"/>
</dbReference>
<comment type="caution">
    <text evidence="3">The sequence shown here is derived from an EMBL/GenBank/DDBJ whole genome shotgun (WGS) entry which is preliminary data.</text>
</comment>
<evidence type="ECO:0000313" key="3">
    <source>
        <dbReference type="EMBL" id="PTE21685.1"/>
    </source>
</evidence>
<proteinExistence type="predicted"/>
<name>A0A2T4JUW1_9RHOB</name>
<feature type="domain" description="VWFA" evidence="2">
    <location>
        <begin position="26"/>
        <end position="222"/>
    </location>
</feature>
<dbReference type="InterPro" id="IPR010607">
    <property type="entry name" value="DUF1194"/>
</dbReference>
<dbReference type="Pfam" id="PF06707">
    <property type="entry name" value="DUF1194"/>
    <property type="match status" value="1"/>
</dbReference>
<dbReference type="CDD" id="cd00198">
    <property type="entry name" value="vWFA"/>
    <property type="match status" value="1"/>
</dbReference>
<protein>
    <recommendedName>
        <fullName evidence="2">VWFA domain-containing protein</fullName>
    </recommendedName>
</protein>
<dbReference type="InterPro" id="IPR036465">
    <property type="entry name" value="vWFA_dom_sf"/>
</dbReference>
<evidence type="ECO:0000256" key="1">
    <source>
        <dbReference type="SAM" id="SignalP"/>
    </source>
</evidence>
<feature type="chain" id="PRO_5015568307" description="VWFA domain-containing protein" evidence="1">
    <location>
        <begin position="19"/>
        <end position="239"/>
    </location>
</feature>
<feature type="signal peptide" evidence="1">
    <location>
        <begin position="1"/>
        <end position="18"/>
    </location>
</feature>
<sequence>MVFRSVLVALWLSLPASAEMPCADVALVLAIDASGSIDPAEFSLQTAATARALSDPEVVAAMQAVGGVALAAVIWGDAAYGTQRLPWAMVDGPAQAQRFAARLAGQTRAVAGNTDLGVGLGAALDLLEDPGNCASRRIVNVSGDGRETPLFRHAQRLPLAVSRARAERMGVTVNGLAITGQDAGLAGYYRDRVALGQGSFVIEVSDTSGFAAAMKRKLLREIGQPLQLSALATGHAALR</sequence>
<dbReference type="InterPro" id="IPR002035">
    <property type="entry name" value="VWF_A"/>
</dbReference>
<gene>
    <name evidence="3" type="ORF">C5F48_11120</name>
</gene>
<dbReference type="SUPFAM" id="SSF53300">
    <property type="entry name" value="vWA-like"/>
    <property type="match status" value="1"/>
</dbReference>
<organism evidence="3 4">
    <name type="scientific">Cereibacter changlensis JA139</name>
    <dbReference type="NCBI Taxonomy" id="1188249"/>
    <lineage>
        <taxon>Bacteria</taxon>
        <taxon>Pseudomonadati</taxon>
        <taxon>Pseudomonadota</taxon>
        <taxon>Alphaproteobacteria</taxon>
        <taxon>Rhodobacterales</taxon>
        <taxon>Paracoccaceae</taxon>
        <taxon>Cereibacter</taxon>
    </lineage>
</organism>
<dbReference type="Gene3D" id="3.40.50.410">
    <property type="entry name" value="von Willebrand factor, type A domain"/>
    <property type="match status" value="1"/>
</dbReference>
<dbReference type="Proteomes" id="UP000241010">
    <property type="component" value="Unassembled WGS sequence"/>
</dbReference>
<reference evidence="3 4" key="1">
    <citation type="submission" date="2018-03" db="EMBL/GenBank/DDBJ databases">
        <title>Cereibacter changlensis.</title>
        <authorList>
            <person name="Meyer T.E."/>
            <person name="Miller S."/>
            <person name="Lodha T."/>
            <person name="Gandham S."/>
            <person name="Chintalapati S."/>
            <person name="Chintalapati V.R."/>
        </authorList>
    </citation>
    <scope>NUCLEOTIDE SEQUENCE [LARGE SCALE GENOMIC DNA]</scope>
    <source>
        <strain evidence="3 4">JA139</strain>
    </source>
</reference>
<evidence type="ECO:0000259" key="2">
    <source>
        <dbReference type="PROSITE" id="PS50234"/>
    </source>
</evidence>